<organism evidence="3 4">
    <name type="scientific">Actinocorallia libanotica</name>
    <dbReference type="NCBI Taxonomy" id="46162"/>
    <lineage>
        <taxon>Bacteria</taxon>
        <taxon>Bacillati</taxon>
        <taxon>Actinomycetota</taxon>
        <taxon>Actinomycetes</taxon>
        <taxon>Streptosporangiales</taxon>
        <taxon>Thermomonosporaceae</taxon>
        <taxon>Actinocorallia</taxon>
    </lineage>
</organism>
<dbReference type="SUPFAM" id="SSF50998">
    <property type="entry name" value="Quinoprotein alcohol dehydrogenase-like"/>
    <property type="match status" value="1"/>
</dbReference>
<dbReference type="Gene3D" id="2.130.10.10">
    <property type="entry name" value="YVTN repeat-like/Quinoprotein amine dehydrogenase"/>
    <property type="match status" value="1"/>
</dbReference>
<dbReference type="Pfam" id="PF13360">
    <property type="entry name" value="PQQ_2"/>
    <property type="match status" value="2"/>
</dbReference>
<feature type="transmembrane region" description="Helical" evidence="1">
    <location>
        <begin position="30"/>
        <end position="50"/>
    </location>
</feature>
<comment type="caution">
    <text evidence="3">The sequence shown here is derived from an EMBL/GenBank/DDBJ whole genome shotgun (WGS) entry which is preliminary data.</text>
</comment>
<dbReference type="InterPro" id="IPR011047">
    <property type="entry name" value="Quinoprotein_ADH-like_sf"/>
</dbReference>
<evidence type="ECO:0000259" key="2">
    <source>
        <dbReference type="Pfam" id="PF13360"/>
    </source>
</evidence>
<evidence type="ECO:0000313" key="3">
    <source>
        <dbReference type="EMBL" id="GAA0948799.1"/>
    </source>
</evidence>
<evidence type="ECO:0000256" key="1">
    <source>
        <dbReference type="SAM" id="Phobius"/>
    </source>
</evidence>
<reference evidence="4" key="1">
    <citation type="journal article" date="2019" name="Int. J. Syst. Evol. Microbiol.">
        <title>The Global Catalogue of Microorganisms (GCM) 10K type strain sequencing project: providing services to taxonomists for standard genome sequencing and annotation.</title>
        <authorList>
            <consortium name="The Broad Institute Genomics Platform"/>
            <consortium name="The Broad Institute Genome Sequencing Center for Infectious Disease"/>
            <person name="Wu L."/>
            <person name="Ma J."/>
        </authorList>
    </citation>
    <scope>NUCLEOTIDE SEQUENCE [LARGE SCALE GENOMIC DNA]</scope>
    <source>
        <strain evidence="4">JCM 10696</strain>
    </source>
</reference>
<feature type="domain" description="Pyrrolo-quinoline quinone repeat" evidence="2">
    <location>
        <begin position="99"/>
        <end position="235"/>
    </location>
</feature>
<accession>A0ABP4BHA4</accession>
<name>A0ABP4BHA4_9ACTN</name>
<keyword evidence="1" id="KW-0472">Membrane</keyword>
<keyword evidence="1" id="KW-1133">Transmembrane helix</keyword>
<evidence type="ECO:0000313" key="4">
    <source>
        <dbReference type="Proteomes" id="UP001500665"/>
    </source>
</evidence>
<keyword evidence="1" id="KW-0812">Transmembrane</keyword>
<dbReference type="InterPro" id="IPR002372">
    <property type="entry name" value="PQQ_rpt_dom"/>
</dbReference>
<keyword evidence="4" id="KW-1185">Reference proteome</keyword>
<feature type="domain" description="Pyrrolo-quinoline quinone repeat" evidence="2">
    <location>
        <begin position="313"/>
        <end position="410"/>
    </location>
</feature>
<dbReference type="EMBL" id="BAAAHH010000008">
    <property type="protein sequence ID" value="GAA0948799.1"/>
    <property type="molecule type" value="Genomic_DNA"/>
</dbReference>
<sequence length="458" mass="48887">MTTRLFLVILLPASAALVVASKFGHLSRISLVLAAISGSLFVLVLLHRFGLLDGEGRSGLRELPRRQFRNAVVPIFVVLVLSSGHLLFEALRHDALKPVWSLPESRETKGFWVVGDTFVQVRSDAVAAYGLVDGRARWSHAFPYPQKVCAASRSAQDGIGLVAYAEEGETCDRVTAFDLGAGRPLWTHDFPADRKYPLRYGAGAELGPGGAVVFSEHGVTVLDPRTGVPLKSPPVPSGCFPLAEGQTAAVGDGRVASLLSCQDDESIVLSVSELAAGSSWTAPLGAKTRNARLLSTDPLVVQVRRLVPEDTDEILIFDPASGNRLASVPLKGPYLGPPALVTDDRIYAVALRPDDSDELVAYSFAGETVWSTRFEHGIALTHLAGTGPAVVFEDPGDAAVLTTLDPDSGAEIRKTRLPESFSSLDLTDFHLTPDRALFIEEDAGEKSSAVHAFGFGAD</sequence>
<feature type="transmembrane region" description="Helical" evidence="1">
    <location>
        <begin position="71"/>
        <end position="88"/>
    </location>
</feature>
<dbReference type="InterPro" id="IPR015943">
    <property type="entry name" value="WD40/YVTN_repeat-like_dom_sf"/>
</dbReference>
<dbReference type="RefSeq" id="WP_344240175.1">
    <property type="nucleotide sequence ID" value="NZ_BAAAHH010000008.1"/>
</dbReference>
<proteinExistence type="predicted"/>
<protein>
    <recommendedName>
        <fullName evidence="2">Pyrrolo-quinoline quinone repeat domain-containing protein</fullName>
    </recommendedName>
</protein>
<dbReference type="Proteomes" id="UP001500665">
    <property type="component" value="Unassembled WGS sequence"/>
</dbReference>
<gene>
    <name evidence="3" type="ORF">GCM10009550_25490</name>
</gene>